<gene>
    <name evidence="2" type="ORF">GN958_ATG03202</name>
</gene>
<evidence type="ECO:0000313" key="3">
    <source>
        <dbReference type="Proteomes" id="UP000704712"/>
    </source>
</evidence>
<accession>A0A8S9V530</accession>
<protein>
    <submittedName>
        <fullName evidence="2">Uncharacterized protein</fullName>
    </submittedName>
</protein>
<reference evidence="2" key="1">
    <citation type="submission" date="2020-03" db="EMBL/GenBank/DDBJ databases">
        <title>Hybrid Assembly of Korean Phytophthora infestans isolates.</title>
        <authorList>
            <person name="Prokchorchik M."/>
            <person name="Lee Y."/>
            <person name="Seo J."/>
            <person name="Cho J.-H."/>
            <person name="Park Y.-E."/>
            <person name="Jang D.-C."/>
            <person name="Im J.-S."/>
            <person name="Choi J.-G."/>
            <person name="Park H.-J."/>
            <person name="Lee G.-B."/>
            <person name="Lee Y.-G."/>
            <person name="Hong S.-Y."/>
            <person name="Cho K."/>
            <person name="Sohn K.H."/>
        </authorList>
    </citation>
    <scope>NUCLEOTIDE SEQUENCE</scope>
    <source>
        <strain evidence="2">KR_2_A2</strain>
    </source>
</reference>
<name>A0A8S9V530_PHYIN</name>
<dbReference type="Proteomes" id="UP000704712">
    <property type="component" value="Unassembled WGS sequence"/>
</dbReference>
<organism evidence="2 3">
    <name type="scientific">Phytophthora infestans</name>
    <name type="common">Potato late blight agent</name>
    <name type="synonym">Botrytis infestans</name>
    <dbReference type="NCBI Taxonomy" id="4787"/>
    <lineage>
        <taxon>Eukaryota</taxon>
        <taxon>Sar</taxon>
        <taxon>Stramenopiles</taxon>
        <taxon>Oomycota</taxon>
        <taxon>Peronosporomycetes</taxon>
        <taxon>Peronosporales</taxon>
        <taxon>Peronosporaceae</taxon>
        <taxon>Phytophthora</taxon>
    </lineage>
</organism>
<dbReference type="EMBL" id="JAACNO010000435">
    <property type="protein sequence ID" value="KAF4147603.1"/>
    <property type="molecule type" value="Genomic_DNA"/>
</dbReference>
<evidence type="ECO:0000256" key="1">
    <source>
        <dbReference type="SAM" id="MobiDB-lite"/>
    </source>
</evidence>
<evidence type="ECO:0000313" key="2">
    <source>
        <dbReference type="EMBL" id="KAF4147603.1"/>
    </source>
</evidence>
<sequence length="93" mass="10458">MMQIVQPLMSGSLKGPATPPPETTNKLEAVKAILYLLIEAGVTRDPFAAKDLFYLYLKTIQNTQAELLEKLRALVGEWQTQIKTVQARYRPTP</sequence>
<feature type="region of interest" description="Disordered" evidence="1">
    <location>
        <begin position="1"/>
        <end position="23"/>
    </location>
</feature>
<dbReference type="AlphaFoldDB" id="A0A8S9V530"/>
<proteinExistence type="predicted"/>
<comment type="caution">
    <text evidence="2">The sequence shown here is derived from an EMBL/GenBank/DDBJ whole genome shotgun (WGS) entry which is preliminary data.</text>
</comment>